<dbReference type="Gene3D" id="3.40.50.300">
    <property type="entry name" value="P-loop containing nucleotide triphosphate hydrolases"/>
    <property type="match status" value="1"/>
</dbReference>
<protein>
    <submittedName>
        <fullName evidence="1">Sulfotransferase family protein</fullName>
    </submittedName>
</protein>
<dbReference type="AlphaFoldDB" id="A0A4R1N169"/>
<dbReference type="RefSeq" id="WP_132861682.1">
    <property type="nucleotide sequence ID" value="NZ_SMGR01000004.1"/>
</dbReference>
<keyword evidence="2" id="KW-1185">Reference proteome</keyword>
<dbReference type="Proteomes" id="UP000295673">
    <property type="component" value="Unassembled WGS sequence"/>
</dbReference>
<name>A0A4R1N169_9RHOB</name>
<dbReference type="GO" id="GO:0016740">
    <property type="term" value="F:transferase activity"/>
    <property type="evidence" value="ECO:0007669"/>
    <property type="project" value="UniProtKB-KW"/>
</dbReference>
<sequence length="236" mass="26735">MPKTRTIVLHYHLFKNAGTSLDRIFKKNFGDKWVTHEFPTKGGNNTPLVTQWILGNPNAVVFSTHTAVGPIPKIAGVNIITVMMLRDPISRIRSAYRFERNQKSDSWGANLAKETDLAGYVDARLARKGDRQCRNFQSDRLATMFPAKVPELQRAMEGFNSLSVVGLVEDFDGTLKRLREAMVPHFPDFEAENVKANTTDAKPEQEEDPVLLRRLIEANVYDRAIWETAMDKFGGR</sequence>
<proteinExistence type="predicted"/>
<dbReference type="OrthoDB" id="5734415at2"/>
<dbReference type="SUPFAM" id="SSF52540">
    <property type="entry name" value="P-loop containing nucleoside triphosphate hydrolases"/>
    <property type="match status" value="1"/>
</dbReference>
<gene>
    <name evidence="1" type="ORF">BXY66_3553</name>
</gene>
<keyword evidence="1" id="KW-0808">Transferase</keyword>
<reference evidence="1 2" key="1">
    <citation type="submission" date="2019-03" db="EMBL/GenBank/DDBJ databases">
        <title>Genomic Encyclopedia of Archaeal and Bacterial Type Strains, Phase II (KMG-II): from individual species to whole genera.</title>
        <authorList>
            <person name="Goeker M."/>
        </authorList>
    </citation>
    <scope>NUCLEOTIDE SEQUENCE [LARGE SCALE GENOMIC DNA]</scope>
    <source>
        <strain evidence="1 2">DSM 26433</strain>
    </source>
</reference>
<dbReference type="InterPro" id="IPR027417">
    <property type="entry name" value="P-loop_NTPase"/>
</dbReference>
<dbReference type="EMBL" id="SMGR01000004">
    <property type="protein sequence ID" value="TCK99849.1"/>
    <property type="molecule type" value="Genomic_DNA"/>
</dbReference>
<organism evidence="1 2">
    <name type="scientific">Shimia isoporae</name>
    <dbReference type="NCBI Taxonomy" id="647720"/>
    <lineage>
        <taxon>Bacteria</taxon>
        <taxon>Pseudomonadati</taxon>
        <taxon>Pseudomonadota</taxon>
        <taxon>Alphaproteobacteria</taxon>
        <taxon>Rhodobacterales</taxon>
        <taxon>Roseobacteraceae</taxon>
    </lineage>
</organism>
<comment type="caution">
    <text evidence="1">The sequence shown here is derived from an EMBL/GenBank/DDBJ whole genome shotgun (WGS) entry which is preliminary data.</text>
</comment>
<evidence type="ECO:0000313" key="2">
    <source>
        <dbReference type="Proteomes" id="UP000295673"/>
    </source>
</evidence>
<evidence type="ECO:0000313" key="1">
    <source>
        <dbReference type="EMBL" id="TCK99849.1"/>
    </source>
</evidence>
<accession>A0A4R1N169</accession>